<sequence length="104" mass="11739">MTKNGAIEEYEAAKNRFAKLKRLGMIEIHQRGSICKRNFKCPFTTSALQTVQTSNHEQCPGTSNSSNLQNFGPHQVFNPAPGNLAIHPRSEQAMEKHLHWCFSN</sequence>
<proteinExistence type="predicted"/>
<dbReference type="Proteomes" id="UP000887540">
    <property type="component" value="Unplaced"/>
</dbReference>
<evidence type="ECO:0000313" key="3">
    <source>
        <dbReference type="WBParaSite" id="ACRNAN_scaffold5672.g23269.t1"/>
    </source>
</evidence>
<evidence type="ECO:0000313" key="2">
    <source>
        <dbReference type="Proteomes" id="UP000887540"/>
    </source>
</evidence>
<dbReference type="WBParaSite" id="ACRNAN_scaffold5672.g23269.t1">
    <property type="protein sequence ID" value="ACRNAN_scaffold5672.g23269.t1"/>
    <property type="gene ID" value="ACRNAN_scaffold5672.g23269"/>
</dbReference>
<feature type="region of interest" description="Disordered" evidence="1">
    <location>
        <begin position="55"/>
        <end position="83"/>
    </location>
</feature>
<protein>
    <submittedName>
        <fullName evidence="3">Uncharacterized protein</fullName>
    </submittedName>
</protein>
<evidence type="ECO:0000256" key="1">
    <source>
        <dbReference type="SAM" id="MobiDB-lite"/>
    </source>
</evidence>
<organism evidence="2 3">
    <name type="scientific">Acrobeloides nanus</name>
    <dbReference type="NCBI Taxonomy" id="290746"/>
    <lineage>
        <taxon>Eukaryota</taxon>
        <taxon>Metazoa</taxon>
        <taxon>Ecdysozoa</taxon>
        <taxon>Nematoda</taxon>
        <taxon>Chromadorea</taxon>
        <taxon>Rhabditida</taxon>
        <taxon>Tylenchina</taxon>
        <taxon>Cephalobomorpha</taxon>
        <taxon>Cephaloboidea</taxon>
        <taxon>Cephalobidae</taxon>
        <taxon>Acrobeloides</taxon>
    </lineage>
</organism>
<name>A0A914E577_9BILA</name>
<reference evidence="3" key="1">
    <citation type="submission" date="2022-11" db="UniProtKB">
        <authorList>
            <consortium name="WormBaseParasite"/>
        </authorList>
    </citation>
    <scope>IDENTIFICATION</scope>
</reference>
<feature type="compositionally biased region" description="Polar residues" evidence="1">
    <location>
        <begin position="55"/>
        <end position="72"/>
    </location>
</feature>
<accession>A0A914E577</accession>
<dbReference type="AlphaFoldDB" id="A0A914E577"/>
<keyword evidence="2" id="KW-1185">Reference proteome</keyword>